<name>A0A0V8QG04_9FIRM</name>
<dbReference type="Gene3D" id="3.40.190.10">
    <property type="entry name" value="Periplasmic binding protein-like II"/>
    <property type="match status" value="2"/>
</dbReference>
<dbReference type="PANTHER" id="PTHR30024:SF2">
    <property type="entry name" value="ABC TRANSPORTER SUBSTRATE-BINDING PROTEIN"/>
    <property type="match status" value="1"/>
</dbReference>
<sequence length="318" mass="35021">MKKRTFLLFIVFALGVFSLSGCSSKDAKEETFTIAEQFGIAYAPLNIMKELGILEKKLPGVSIEWKQFGGPTAIREGMLNGEIDFGFMGISPVLVGIDNGMDWKYATGISSNQVAIVTDRPELNSLADFTPEDKIAILSPGCTQHVLLCMLAKKELSDAHCLDNQTVSMSHPDAANALISDTEIAAHVATPPYIQEELSHGMHIIADGEDIMGEPFTFISGVAMTKFHETHRDWYDAFIETLEESIAYINNNKKETAALLAPVYGISEEELLEQMNYNGTIYSTKLSGIEKMSQAMAETGFIKRAPAFEDIIFDNVNQ</sequence>
<dbReference type="RefSeq" id="WP_058352652.1">
    <property type="nucleotide sequence ID" value="NZ_CABMMD010000153.1"/>
</dbReference>
<dbReference type="STRING" id="290052.ASU35_01465"/>
<dbReference type="AlphaFoldDB" id="A0A0V8QG04"/>
<proteinExistence type="predicted"/>
<feature type="chain" id="PRO_5039663194" description="ABC transporter substrate-binding protein" evidence="1">
    <location>
        <begin position="28"/>
        <end position="318"/>
    </location>
</feature>
<reference evidence="2 3" key="1">
    <citation type="submission" date="2015-11" db="EMBL/GenBank/DDBJ databases">
        <title>Butyribacter intestini gen. nov., sp. nov., a butyric acid-producing bacterium of the family Lachnospiraceae isolated from the human faeces.</title>
        <authorList>
            <person name="Zou Y."/>
            <person name="Xue W."/>
            <person name="Luo G."/>
            <person name="Lv M."/>
        </authorList>
    </citation>
    <scope>NUCLEOTIDE SEQUENCE [LARGE SCALE GENOMIC DNA]</scope>
    <source>
        <strain evidence="2 3">ACET-33324</strain>
    </source>
</reference>
<evidence type="ECO:0000313" key="2">
    <source>
        <dbReference type="EMBL" id="KSV59017.1"/>
    </source>
</evidence>
<dbReference type="OrthoDB" id="9815602at2"/>
<evidence type="ECO:0008006" key="4">
    <source>
        <dbReference type="Google" id="ProtNLM"/>
    </source>
</evidence>
<dbReference type="PANTHER" id="PTHR30024">
    <property type="entry name" value="ALIPHATIC SULFONATES-BINDING PROTEIN-RELATED"/>
    <property type="match status" value="1"/>
</dbReference>
<keyword evidence="1" id="KW-0732">Signal</keyword>
<dbReference type="SUPFAM" id="SSF53850">
    <property type="entry name" value="Periplasmic binding protein-like II"/>
    <property type="match status" value="1"/>
</dbReference>
<dbReference type="Pfam" id="PF13379">
    <property type="entry name" value="NMT1_2"/>
    <property type="match status" value="1"/>
</dbReference>
<comment type="caution">
    <text evidence="2">The sequence shown here is derived from an EMBL/GenBank/DDBJ whole genome shotgun (WGS) entry which is preliminary data.</text>
</comment>
<feature type="signal peptide" evidence="1">
    <location>
        <begin position="1"/>
        <end position="27"/>
    </location>
</feature>
<organism evidence="2 3">
    <name type="scientific">Acetivibrio ethanolgignens</name>
    <dbReference type="NCBI Taxonomy" id="290052"/>
    <lineage>
        <taxon>Bacteria</taxon>
        <taxon>Bacillati</taxon>
        <taxon>Bacillota</taxon>
        <taxon>Clostridia</taxon>
        <taxon>Eubacteriales</taxon>
        <taxon>Oscillospiraceae</taxon>
        <taxon>Acetivibrio</taxon>
    </lineage>
</organism>
<accession>A0A0V8QG04</accession>
<protein>
    <recommendedName>
        <fullName evidence="4">ABC transporter substrate-binding protein</fullName>
    </recommendedName>
</protein>
<dbReference type="Proteomes" id="UP000054874">
    <property type="component" value="Unassembled WGS sequence"/>
</dbReference>
<evidence type="ECO:0000313" key="3">
    <source>
        <dbReference type="Proteomes" id="UP000054874"/>
    </source>
</evidence>
<dbReference type="PROSITE" id="PS51257">
    <property type="entry name" value="PROKAR_LIPOPROTEIN"/>
    <property type="match status" value="1"/>
</dbReference>
<gene>
    <name evidence="2" type="ORF">ASU35_01465</name>
</gene>
<evidence type="ECO:0000256" key="1">
    <source>
        <dbReference type="SAM" id="SignalP"/>
    </source>
</evidence>
<dbReference type="EMBL" id="LNAM01000153">
    <property type="protein sequence ID" value="KSV59017.1"/>
    <property type="molecule type" value="Genomic_DNA"/>
</dbReference>
<keyword evidence="3" id="KW-1185">Reference proteome</keyword>